<dbReference type="Gene3D" id="3.30.530.20">
    <property type="match status" value="1"/>
</dbReference>
<dbReference type="InterPro" id="IPR023393">
    <property type="entry name" value="START-like_dom_sf"/>
</dbReference>
<dbReference type="AlphaFoldDB" id="A0A7Y4LB32"/>
<evidence type="ECO:0000313" key="1">
    <source>
        <dbReference type="EMBL" id="NOL49046.1"/>
    </source>
</evidence>
<accession>A0A7Y4LB32</accession>
<proteinExistence type="predicted"/>
<organism evidence="1 2">
    <name type="scientific">Pelistega europaea</name>
    <dbReference type="NCBI Taxonomy" id="106147"/>
    <lineage>
        <taxon>Bacteria</taxon>
        <taxon>Pseudomonadati</taxon>
        <taxon>Pseudomonadota</taxon>
        <taxon>Betaproteobacteria</taxon>
        <taxon>Burkholderiales</taxon>
        <taxon>Alcaligenaceae</taxon>
        <taxon>Pelistega</taxon>
    </lineage>
</organism>
<protein>
    <submittedName>
        <fullName evidence="1">SRPBCC domain-containing protein</fullName>
    </submittedName>
</protein>
<reference evidence="1 2" key="1">
    <citation type="submission" date="2020-05" db="EMBL/GenBank/DDBJ databases">
        <authorList>
            <person name="Niu N."/>
        </authorList>
    </citation>
    <scope>NUCLEOTIDE SEQUENCE [LARGE SCALE GENOMIC DNA]</scope>
    <source>
        <strain evidence="1 2">LMG10982</strain>
    </source>
</reference>
<dbReference type="EMBL" id="JABGBO010000002">
    <property type="protein sequence ID" value="NOL49046.1"/>
    <property type="molecule type" value="Genomic_DNA"/>
</dbReference>
<keyword evidence="2" id="KW-1185">Reference proteome</keyword>
<name>A0A7Y4LB32_9BURK</name>
<dbReference type="Proteomes" id="UP000541421">
    <property type="component" value="Unassembled WGS sequence"/>
</dbReference>
<sequence>MVDCSQPAIIWPEKYTPGETDNYCSNEIIVKGLAITDVWPPLVDTSVWLQYYHTKAHIVVERGYTSKLFAGANFMFDTFGFYIKAKIEEYLPPLRKEDVARLAWSGVFGEGDEYCEVYHAWLLQNLPGNRVRILTQETQIGIPAQRLAQSIPNRVLNGHQAWLEGLVRAALAYKEGKILKD</sequence>
<dbReference type="RefSeq" id="WP_171588007.1">
    <property type="nucleotide sequence ID" value="NZ_JABGBO010000002.1"/>
</dbReference>
<comment type="caution">
    <text evidence="1">The sequence shown here is derived from an EMBL/GenBank/DDBJ whole genome shotgun (WGS) entry which is preliminary data.</text>
</comment>
<gene>
    <name evidence="1" type="ORF">HKX40_02665</name>
</gene>
<evidence type="ECO:0000313" key="2">
    <source>
        <dbReference type="Proteomes" id="UP000541421"/>
    </source>
</evidence>